<accession>A0A7Z1AZW7</accession>
<dbReference type="AlphaFoldDB" id="A0A7Z1AZW7"/>
<evidence type="ECO:0000313" key="2">
    <source>
        <dbReference type="EMBL" id="OLF13974.1"/>
    </source>
</evidence>
<dbReference type="Proteomes" id="UP000185696">
    <property type="component" value="Unassembled WGS sequence"/>
</dbReference>
<gene>
    <name evidence="2" type="ORF">BLA60_02000</name>
</gene>
<organism evidence="2 3">
    <name type="scientific">Actinophytocola xinjiangensis</name>
    <dbReference type="NCBI Taxonomy" id="485602"/>
    <lineage>
        <taxon>Bacteria</taxon>
        <taxon>Bacillati</taxon>
        <taxon>Actinomycetota</taxon>
        <taxon>Actinomycetes</taxon>
        <taxon>Pseudonocardiales</taxon>
        <taxon>Pseudonocardiaceae</taxon>
    </lineage>
</organism>
<dbReference type="GO" id="GO:0005506">
    <property type="term" value="F:iron ion binding"/>
    <property type="evidence" value="ECO:0007669"/>
    <property type="project" value="UniProtKB-ARBA"/>
</dbReference>
<evidence type="ECO:0000256" key="1">
    <source>
        <dbReference type="SAM" id="MobiDB-lite"/>
    </source>
</evidence>
<sequence length="317" mass="35667">MPDFPHDLVPDRPVATGLLPTDADVADYDRDGWWVSPVILPPDELDLAVAAVERYHRGERDAPVPPEHPSVIGRPITPKPPYDWRPGGGTGMRENDLVIQQSAGLARLAGHPMIAATAARLLRTSQVRLYTSTLLVKPPNLEGDRGKVGWHADQAYLRNCTADRMITAWVALHDCPAEMGPIAMAPGSHRWPDEGPVRQLRFKRTFRSGEGERLLADIVDSGFTLERRPVEVKRGQVSFHDHRIFHGSDLNRTDGFRQTLIIELQPEHNAYFPRDDDTGPLYVHQNDRRCARTGDDRPDYRDPLLCPVLWDEGRSAR</sequence>
<dbReference type="Pfam" id="PF05721">
    <property type="entry name" value="PhyH"/>
    <property type="match status" value="1"/>
</dbReference>
<dbReference type="PANTHER" id="PTHR20883:SF46">
    <property type="entry name" value="PHYTANOYL-COA HYDROXYLASE"/>
    <property type="match status" value="1"/>
</dbReference>
<protein>
    <recommendedName>
        <fullName evidence="4">Ectoine hydroxylase-related dioxygenase (Phytanoyl-CoA dioxygenase family)</fullName>
    </recommendedName>
</protein>
<dbReference type="SUPFAM" id="SSF51197">
    <property type="entry name" value="Clavaminate synthase-like"/>
    <property type="match status" value="1"/>
</dbReference>
<dbReference type="InterPro" id="IPR008775">
    <property type="entry name" value="Phytyl_CoA_dOase-like"/>
</dbReference>
<dbReference type="GO" id="GO:0016706">
    <property type="term" value="F:2-oxoglutarate-dependent dioxygenase activity"/>
    <property type="evidence" value="ECO:0007669"/>
    <property type="project" value="UniProtKB-ARBA"/>
</dbReference>
<evidence type="ECO:0000313" key="3">
    <source>
        <dbReference type="Proteomes" id="UP000185696"/>
    </source>
</evidence>
<dbReference type="PANTHER" id="PTHR20883">
    <property type="entry name" value="PHYTANOYL-COA DIOXYGENASE DOMAIN CONTAINING 1"/>
    <property type="match status" value="1"/>
</dbReference>
<comment type="caution">
    <text evidence="2">The sequence shown here is derived from an EMBL/GenBank/DDBJ whole genome shotgun (WGS) entry which is preliminary data.</text>
</comment>
<evidence type="ECO:0008006" key="4">
    <source>
        <dbReference type="Google" id="ProtNLM"/>
    </source>
</evidence>
<proteinExistence type="predicted"/>
<feature type="region of interest" description="Disordered" evidence="1">
    <location>
        <begin position="59"/>
        <end position="81"/>
    </location>
</feature>
<dbReference type="EMBL" id="MSIF01000001">
    <property type="protein sequence ID" value="OLF13974.1"/>
    <property type="molecule type" value="Genomic_DNA"/>
</dbReference>
<dbReference type="Gene3D" id="2.60.120.620">
    <property type="entry name" value="q2cbj1_9rhob like domain"/>
    <property type="match status" value="1"/>
</dbReference>
<name>A0A7Z1AZW7_9PSEU</name>
<keyword evidence="3" id="KW-1185">Reference proteome</keyword>
<reference evidence="2 3" key="1">
    <citation type="submission" date="2016-12" db="EMBL/GenBank/DDBJ databases">
        <title>The draft genome sequence of Actinophytocola xinjiangensis.</title>
        <authorList>
            <person name="Wang W."/>
            <person name="Yuan L."/>
        </authorList>
    </citation>
    <scope>NUCLEOTIDE SEQUENCE [LARGE SCALE GENOMIC DNA]</scope>
    <source>
        <strain evidence="2 3">CGMCC 4.4663</strain>
    </source>
</reference>